<gene>
    <name evidence="1" type="ORF">LBBP_01944</name>
</gene>
<name>A0A0S2IRE4_LEPBO</name>
<protein>
    <submittedName>
        <fullName evidence="1">Uncharacterized protein</fullName>
    </submittedName>
</protein>
<evidence type="ECO:0000313" key="1">
    <source>
        <dbReference type="EMBL" id="ALO26219.1"/>
    </source>
</evidence>
<organism evidence="1">
    <name type="scientific">Leptospira borgpetersenii serovar Ballum</name>
    <dbReference type="NCBI Taxonomy" id="280505"/>
    <lineage>
        <taxon>Bacteria</taxon>
        <taxon>Pseudomonadati</taxon>
        <taxon>Spirochaetota</taxon>
        <taxon>Spirochaetia</taxon>
        <taxon>Leptospirales</taxon>
        <taxon>Leptospiraceae</taxon>
        <taxon>Leptospira</taxon>
    </lineage>
</organism>
<dbReference type="EMBL" id="CP012029">
    <property type="protein sequence ID" value="ALO26219.1"/>
    <property type="molecule type" value="Genomic_DNA"/>
</dbReference>
<dbReference type="PATRIC" id="fig|280505.15.peg.1907"/>
<reference evidence="1 2" key="1">
    <citation type="journal article" date="2015" name="PLoS Negl. Trop. Dis.">
        <title>Distribution of Plasmids in Distinct Leptospira Pathogenic Species.</title>
        <authorList>
            <person name="Wang Y."/>
            <person name="Zhuang X."/>
            <person name="Zhong Y."/>
            <person name="Zhang C."/>
            <person name="Zhang Y."/>
            <person name="Zeng L."/>
            <person name="Zhu Y."/>
            <person name="He P."/>
            <person name="Dong K."/>
            <person name="Pal U."/>
            <person name="Guo X."/>
            <person name="Qin J."/>
        </authorList>
    </citation>
    <scope>NUCLEOTIDE SEQUENCE [LARGE SCALE GENOMIC DNA]</scope>
    <source>
        <strain evidence="1 2">56604</strain>
    </source>
</reference>
<evidence type="ECO:0000313" key="2">
    <source>
        <dbReference type="Proteomes" id="UP000058857"/>
    </source>
</evidence>
<dbReference type="Proteomes" id="UP000058857">
    <property type="component" value="Chromosome 1"/>
</dbReference>
<proteinExistence type="predicted"/>
<dbReference type="AlphaFoldDB" id="A0A0S2IRE4"/>
<accession>A0A0S2IRE4</accession>
<sequence>MYSWHRNKLLIWFRNSFSGMDPVKVRRAYSTIVESESNSFYKAPNLVLEQILGRAVSLFQKLECWIFFKKR</sequence>